<evidence type="ECO:0000256" key="14">
    <source>
        <dbReference type="ARBA" id="ARBA00031923"/>
    </source>
</evidence>
<dbReference type="Gene3D" id="3.30.420.10">
    <property type="entry name" value="Ribonuclease H-like superfamily/Ribonuclease H"/>
    <property type="match status" value="1"/>
</dbReference>
<evidence type="ECO:0000256" key="6">
    <source>
        <dbReference type="ARBA" id="ARBA00015918"/>
    </source>
</evidence>
<dbReference type="GO" id="GO:0005737">
    <property type="term" value="C:cytoplasm"/>
    <property type="evidence" value="ECO:0007669"/>
    <property type="project" value="UniProtKB-SubCell"/>
</dbReference>
<dbReference type="PaxDb" id="8022-A0A060YT97"/>
<dbReference type="InterPro" id="IPR014789">
    <property type="entry name" value="PolyA-riboNase_RNA-binding"/>
</dbReference>
<feature type="domain" description="Poly(A)-specific ribonuclease RNA-binding" evidence="15">
    <location>
        <begin position="135"/>
        <end position="190"/>
    </location>
</feature>
<dbReference type="SUPFAM" id="SSF54928">
    <property type="entry name" value="RNA-binding domain, RBD"/>
    <property type="match status" value="1"/>
</dbReference>
<dbReference type="Proteomes" id="UP000193380">
    <property type="component" value="Unassembled WGS sequence"/>
</dbReference>
<accession>A0A060YT97</accession>
<keyword evidence="9" id="KW-0479">Metal-binding</keyword>
<comment type="catalytic activity">
    <reaction evidence="1">
        <text>Exonucleolytic cleavage of poly(A) to 5'-AMP.</text>
        <dbReference type="EC" id="3.1.13.4"/>
    </reaction>
</comment>
<dbReference type="GO" id="GO:0004535">
    <property type="term" value="F:poly(A)-specific ribonuclease activity"/>
    <property type="evidence" value="ECO:0007669"/>
    <property type="project" value="UniProtKB-EC"/>
</dbReference>
<dbReference type="AlphaFoldDB" id="A0A060YT97"/>
<evidence type="ECO:0000256" key="10">
    <source>
        <dbReference type="ARBA" id="ARBA00022801"/>
    </source>
</evidence>
<reference evidence="16" key="2">
    <citation type="submission" date="2014-03" db="EMBL/GenBank/DDBJ databases">
        <authorList>
            <person name="Genoscope - CEA"/>
        </authorList>
    </citation>
    <scope>NUCLEOTIDE SEQUENCE</scope>
</reference>
<reference evidence="16" key="1">
    <citation type="journal article" date="2014" name="Nat. Commun.">
        <title>The rainbow trout genome provides novel insights into evolution after whole-genome duplication in vertebrates.</title>
        <authorList>
            <person name="Berthelot C."/>
            <person name="Brunet F."/>
            <person name="Chalopin D."/>
            <person name="Juanchich A."/>
            <person name="Bernard M."/>
            <person name="Noel B."/>
            <person name="Bento P."/>
            <person name="Da Silva C."/>
            <person name="Labadie K."/>
            <person name="Alberti A."/>
            <person name="Aury J.M."/>
            <person name="Louis A."/>
            <person name="Dehais P."/>
            <person name="Bardou P."/>
            <person name="Montfort J."/>
            <person name="Klopp C."/>
            <person name="Cabau C."/>
            <person name="Gaspin C."/>
            <person name="Thorgaard G.H."/>
            <person name="Boussaha M."/>
            <person name="Quillet E."/>
            <person name="Guyomard R."/>
            <person name="Galiana D."/>
            <person name="Bobe J."/>
            <person name="Volff J.N."/>
            <person name="Genet C."/>
            <person name="Wincker P."/>
            <person name="Jaillon O."/>
            <person name="Roest Crollius H."/>
            <person name="Guiguen Y."/>
        </authorList>
    </citation>
    <scope>NUCLEOTIDE SEQUENCE [LARGE SCALE GENOMIC DNA]</scope>
</reference>
<organism evidence="16 17">
    <name type="scientific">Oncorhynchus mykiss</name>
    <name type="common">Rainbow trout</name>
    <name type="synonym">Salmo gairdneri</name>
    <dbReference type="NCBI Taxonomy" id="8022"/>
    <lineage>
        <taxon>Eukaryota</taxon>
        <taxon>Metazoa</taxon>
        <taxon>Chordata</taxon>
        <taxon>Craniata</taxon>
        <taxon>Vertebrata</taxon>
        <taxon>Euteleostomi</taxon>
        <taxon>Actinopterygii</taxon>
        <taxon>Neopterygii</taxon>
        <taxon>Teleostei</taxon>
        <taxon>Protacanthopterygii</taxon>
        <taxon>Salmoniformes</taxon>
        <taxon>Salmonidae</taxon>
        <taxon>Salmoninae</taxon>
        <taxon>Oncorhynchus</taxon>
    </lineage>
</organism>
<evidence type="ECO:0000256" key="9">
    <source>
        <dbReference type="ARBA" id="ARBA00022723"/>
    </source>
</evidence>
<dbReference type="GO" id="GO:0003723">
    <property type="term" value="F:RNA binding"/>
    <property type="evidence" value="ECO:0007669"/>
    <property type="project" value="UniProtKB-KW"/>
</dbReference>
<comment type="similarity">
    <text evidence="4">Belongs to the CAF1 family.</text>
</comment>
<comment type="subcellular location">
    <subcellularLocation>
        <location evidence="3">Cytoplasm</location>
    </subcellularLocation>
    <subcellularLocation>
        <location evidence="2">Nucleus</location>
    </subcellularLocation>
</comment>
<evidence type="ECO:0000256" key="4">
    <source>
        <dbReference type="ARBA" id="ARBA00008372"/>
    </source>
</evidence>
<name>A0A060YT97_ONCMY</name>
<dbReference type="Gene3D" id="3.30.70.330">
    <property type="match status" value="1"/>
</dbReference>
<keyword evidence="7" id="KW-0963">Cytoplasm</keyword>
<evidence type="ECO:0000256" key="3">
    <source>
        <dbReference type="ARBA" id="ARBA00004496"/>
    </source>
</evidence>
<dbReference type="GO" id="GO:1990432">
    <property type="term" value="P:siRNA 3'-end processing"/>
    <property type="evidence" value="ECO:0007669"/>
    <property type="project" value="TreeGrafter"/>
</dbReference>
<dbReference type="InterPro" id="IPR012677">
    <property type="entry name" value="Nucleotide-bd_a/b_plait_sf"/>
</dbReference>
<evidence type="ECO:0000256" key="8">
    <source>
        <dbReference type="ARBA" id="ARBA00022722"/>
    </source>
</evidence>
<dbReference type="GO" id="GO:1990431">
    <property type="term" value="P:priRNA 3'-end processing"/>
    <property type="evidence" value="ECO:0007669"/>
    <property type="project" value="TreeGrafter"/>
</dbReference>
<dbReference type="InterPro" id="IPR035979">
    <property type="entry name" value="RBD_domain_sf"/>
</dbReference>
<evidence type="ECO:0000313" key="16">
    <source>
        <dbReference type="EMBL" id="CDQ92355.1"/>
    </source>
</evidence>
<dbReference type="GO" id="GO:0005634">
    <property type="term" value="C:nucleus"/>
    <property type="evidence" value="ECO:0007669"/>
    <property type="project" value="UniProtKB-SubCell"/>
</dbReference>
<sequence length="285" mass="32533">MFPSNQRTKYLLYCFLRLLDTKLMATTQPFKELINITSLAELQKQLKESPFKSPKVDLHSNYDNFQRTSSNQSELIGYMVWLGSFCCCRLVTHRACTFLTPPRAHIPSQSKLIQPFVNKLFLMRIIDIPYLNISGPDLQPKRDHVLYVTFPKEWKTSDLYQLFSAFGNIQVSWIDDTSAFVSLSQTDQVQIGEYWPTHKPVPCATFDPETGPVPCATFDPETGPVPCATFDPETGLFPALCLTQRPALFPIYSALRLTQRPALFPIYSALRLTQRPALFPVLRLT</sequence>
<keyword evidence="13" id="KW-0539">Nucleus</keyword>
<keyword evidence="12" id="KW-0694">RNA-binding</keyword>
<dbReference type="EMBL" id="FR913137">
    <property type="protein sequence ID" value="CDQ92355.1"/>
    <property type="molecule type" value="Genomic_DNA"/>
</dbReference>
<keyword evidence="10" id="KW-0378">Hydrolase</keyword>
<dbReference type="CDD" id="cd12428">
    <property type="entry name" value="RRM_PARN"/>
    <property type="match status" value="1"/>
</dbReference>
<evidence type="ECO:0000256" key="7">
    <source>
        <dbReference type="ARBA" id="ARBA00022490"/>
    </source>
</evidence>
<dbReference type="InterPro" id="IPR051181">
    <property type="entry name" value="CAF1_poly(A)_ribonucleases"/>
</dbReference>
<evidence type="ECO:0000256" key="2">
    <source>
        <dbReference type="ARBA" id="ARBA00004123"/>
    </source>
</evidence>
<dbReference type="PANTHER" id="PTHR15092">
    <property type="entry name" value="POLY A -SPECIFIC RIBONUCLEASE/TARGET OF EGR1, MEMBER 1"/>
    <property type="match status" value="1"/>
</dbReference>
<evidence type="ECO:0000256" key="12">
    <source>
        <dbReference type="ARBA" id="ARBA00022884"/>
    </source>
</evidence>
<dbReference type="EC" id="3.1.13.4" evidence="5"/>
<evidence type="ECO:0000259" key="15">
    <source>
        <dbReference type="Pfam" id="PF08675"/>
    </source>
</evidence>
<gene>
    <name evidence="16" type="ORF">GSONMT00024346001</name>
</gene>
<evidence type="ECO:0000313" key="17">
    <source>
        <dbReference type="Proteomes" id="UP000193380"/>
    </source>
</evidence>
<dbReference type="FunFam" id="3.30.70.330:FF:000196">
    <property type="entry name" value="Poly(A)-specific ribonuclease PARN"/>
    <property type="match status" value="1"/>
</dbReference>
<evidence type="ECO:0000256" key="1">
    <source>
        <dbReference type="ARBA" id="ARBA00001663"/>
    </source>
</evidence>
<protein>
    <recommendedName>
        <fullName evidence="6">Poly(A)-specific ribonuclease PARN</fullName>
        <ecNumber evidence="5">3.1.13.4</ecNumber>
    </recommendedName>
    <alternativeName>
        <fullName evidence="14">Polyadenylate-specific ribonuclease</fullName>
    </alternativeName>
</protein>
<evidence type="ECO:0000256" key="13">
    <source>
        <dbReference type="ARBA" id="ARBA00023242"/>
    </source>
</evidence>
<keyword evidence="8" id="KW-0540">Nuclease</keyword>
<keyword evidence="11" id="KW-0269">Exonuclease</keyword>
<dbReference type="Pfam" id="PF08675">
    <property type="entry name" value="RNA_bind"/>
    <property type="match status" value="1"/>
</dbReference>
<dbReference type="PANTHER" id="PTHR15092:SF44">
    <property type="entry name" value="POLY(A)-SPECIFIC RIBONUCLEASE PARN"/>
    <property type="match status" value="1"/>
</dbReference>
<dbReference type="GO" id="GO:0046872">
    <property type="term" value="F:metal ion binding"/>
    <property type="evidence" value="ECO:0007669"/>
    <property type="project" value="UniProtKB-KW"/>
</dbReference>
<dbReference type="GO" id="GO:0000289">
    <property type="term" value="P:nuclear-transcribed mRNA poly(A) tail shortening"/>
    <property type="evidence" value="ECO:0007669"/>
    <property type="project" value="TreeGrafter"/>
</dbReference>
<evidence type="ECO:0000256" key="11">
    <source>
        <dbReference type="ARBA" id="ARBA00022839"/>
    </source>
</evidence>
<evidence type="ECO:0000256" key="5">
    <source>
        <dbReference type="ARBA" id="ARBA00012161"/>
    </source>
</evidence>
<dbReference type="STRING" id="8022.A0A060YT97"/>
<proteinExistence type="inferred from homology"/>
<dbReference type="InterPro" id="IPR036397">
    <property type="entry name" value="RNaseH_sf"/>
</dbReference>